<dbReference type="Pfam" id="PF08513">
    <property type="entry name" value="LisH"/>
    <property type="match status" value="1"/>
</dbReference>
<keyword evidence="3" id="KW-0677">Repeat</keyword>
<keyword evidence="2" id="KW-0853">WD repeat</keyword>
<evidence type="ECO:0000256" key="5">
    <source>
        <dbReference type="SAM" id="MobiDB-lite"/>
    </source>
</evidence>
<comment type="subcellular location">
    <subcellularLocation>
        <location evidence="1">Nucleus</location>
    </subcellularLocation>
</comment>
<evidence type="ECO:0000313" key="6">
    <source>
        <dbReference type="EMBL" id="GME71330.1"/>
    </source>
</evidence>
<dbReference type="SMART" id="SM00667">
    <property type="entry name" value="LisH"/>
    <property type="match status" value="1"/>
</dbReference>
<comment type="caution">
    <text evidence="6">The sequence shown here is derived from an EMBL/GenBank/DDBJ whole genome shotgun (WGS) entry which is preliminary data.</text>
</comment>
<feature type="compositionally biased region" description="Polar residues" evidence="5">
    <location>
        <begin position="204"/>
        <end position="218"/>
    </location>
</feature>
<dbReference type="PANTHER" id="PTHR22846">
    <property type="entry name" value="WD40 REPEAT PROTEIN"/>
    <property type="match status" value="1"/>
</dbReference>
<evidence type="ECO:0000256" key="1">
    <source>
        <dbReference type="ARBA" id="ARBA00004123"/>
    </source>
</evidence>
<sequence>MSLSSNELNYLIWRYLQEGGLEISAYALQDETKINNLDDKYGERTPIGCLVDLVQKGILYTKIRDLISFKETNKNLKNSNDDTDNKTDTDKIKSENNDNEIEDNNVKDIIKNNNNKDKDKKTLVSSITSSLINSKYDEVSILDLQEELINMDFNLYNAVLENSILHSVSKGKIDADNETNENGTKQDKIDEDTTKNNNNEDSIDSTQGSNSDNTENIV</sequence>
<proteinExistence type="predicted"/>
<keyword evidence="4" id="KW-0539">Nucleus</keyword>
<accession>A0A9W6T0P9</accession>
<evidence type="ECO:0000256" key="2">
    <source>
        <dbReference type="ARBA" id="ARBA00022574"/>
    </source>
</evidence>
<keyword evidence="7" id="KW-1185">Reference proteome</keyword>
<dbReference type="InterPro" id="IPR045183">
    <property type="entry name" value="Ebi-like"/>
</dbReference>
<dbReference type="GO" id="GO:0006357">
    <property type="term" value="P:regulation of transcription by RNA polymerase II"/>
    <property type="evidence" value="ECO:0007669"/>
    <property type="project" value="TreeGrafter"/>
</dbReference>
<dbReference type="GO" id="GO:0034967">
    <property type="term" value="C:Set3 complex"/>
    <property type="evidence" value="ECO:0007669"/>
    <property type="project" value="TreeGrafter"/>
</dbReference>
<dbReference type="Gene3D" id="1.20.960.30">
    <property type="match status" value="1"/>
</dbReference>
<dbReference type="Proteomes" id="UP001165120">
    <property type="component" value="Unassembled WGS sequence"/>
</dbReference>
<reference evidence="6" key="1">
    <citation type="submission" date="2023-04" db="EMBL/GenBank/DDBJ databases">
        <title>Candida boidinii NBRC 10035.</title>
        <authorList>
            <person name="Ichikawa N."/>
            <person name="Sato H."/>
            <person name="Tonouchi N."/>
        </authorList>
    </citation>
    <scope>NUCLEOTIDE SEQUENCE</scope>
    <source>
        <strain evidence="6">NBRC 10035</strain>
    </source>
</reference>
<dbReference type="PROSITE" id="PS50896">
    <property type="entry name" value="LISH"/>
    <property type="match status" value="1"/>
</dbReference>
<dbReference type="GO" id="GO:0003714">
    <property type="term" value="F:transcription corepressor activity"/>
    <property type="evidence" value="ECO:0007669"/>
    <property type="project" value="InterPro"/>
</dbReference>
<dbReference type="EMBL" id="BSXN01001054">
    <property type="protein sequence ID" value="GME71330.1"/>
    <property type="molecule type" value="Genomic_DNA"/>
</dbReference>
<dbReference type="PANTHER" id="PTHR22846:SF2">
    <property type="entry name" value="F-BOX-LIKE_WD REPEAT-CONTAINING PROTEIN EBI"/>
    <property type="match status" value="1"/>
</dbReference>
<dbReference type="AlphaFoldDB" id="A0A9W6T0P9"/>
<organism evidence="6 7">
    <name type="scientific">Candida boidinii</name>
    <name type="common">Yeast</name>
    <dbReference type="NCBI Taxonomy" id="5477"/>
    <lineage>
        <taxon>Eukaryota</taxon>
        <taxon>Fungi</taxon>
        <taxon>Dikarya</taxon>
        <taxon>Ascomycota</taxon>
        <taxon>Saccharomycotina</taxon>
        <taxon>Pichiomycetes</taxon>
        <taxon>Pichiales</taxon>
        <taxon>Pichiaceae</taxon>
        <taxon>Ogataea</taxon>
        <taxon>Ogataea/Candida clade</taxon>
    </lineage>
</organism>
<feature type="region of interest" description="Disordered" evidence="5">
    <location>
        <begin position="174"/>
        <end position="218"/>
    </location>
</feature>
<feature type="compositionally biased region" description="Basic and acidic residues" evidence="5">
    <location>
        <begin position="74"/>
        <end position="96"/>
    </location>
</feature>
<feature type="region of interest" description="Disordered" evidence="5">
    <location>
        <begin position="74"/>
        <end position="100"/>
    </location>
</feature>
<name>A0A9W6T0P9_CANBO</name>
<gene>
    <name evidence="6" type="ORF">Cboi02_000317200</name>
</gene>
<protein>
    <submittedName>
        <fullName evidence="6">Unnamed protein product</fullName>
    </submittedName>
</protein>
<evidence type="ECO:0000256" key="4">
    <source>
        <dbReference type="ARBA" id="ARBA00023242"/>
    </source>
</evidence>
<evidence type="ECO:0000313" key="7">
    <source>
        <dbReference type="Proteomes" id="UP001165120"/>
    </source>
</evidence>
<evidence type="ECO:0000256" key="3">
    <source>
        <dbReference type="ARBA" id="ARBA00022737"/>
    </source>
</evidence>
<dbReference type="InterPro" id="IPR006594">
    <property type="entry name" value="LisH"/>
</dbReference>
<feature type="compositionally biased region" description="Basic and acidic residues" evidence="5">
    <location>
        <begin position="184"/>
        <end position="194"/>
    </location>
</feature>